<comment type="subcellular location">
    <subcellularLocation>
        <location evidence="1">Cell envelope</location>
    </subcellularLocation>
</comment>
<feature type="transmembrane region" description="Helical" evidence="3">
    <location>
        <begin position="44"/>
        <end position="66"/>
    </location>
</feature>
<dbReference type="RefSeq" id="WP_124960710.1">
    <property type="nucleotide sequence ID" value="NZ_RQXU01000017.1"/>
</dbReference>
<accession>A0A3P3EFB8</accession>
<keyword evidence="3" id="KW-1133">Transmembrane helix</keyword>
<dbReference type="AlphaFoldDB" id="A0A3P3EFB8"/>
<evidence type="ECO:0000256" key="3">
    <source>
        <dbReference type="SAM" id="Phobius"/>
    </source>
</evidence>
<evidence type="ECO:0000313" key="4">
    <source>
        <dbReference type="EMBL" id="RRH85043.1"/>
    </source>
</evidence>
<dbReference type="Proteomes" id="UP000271590">
    <property type="component" value="Unassembled WGS sequence"/>
</dbReference>
<keyword evidence="3" id="KW-0472">Membrane</keyword>
<protein>
    <submittedName>
        <fullName evidence="4">HlyD family efflux transporter periplasmic adaptor subunit</fullName>
    </submittedName>
</protein>
<organism evidence="4 5">
    <name type="scientific">Variovorax beijingensis</name>
    <dbReference type="NCBI Taxonomy" id="2496117"/>
    <lineage>
        <taxon>Bacteria</taxon>
        <taxon>Pseudomonadati</taxon>
        <taxon>Pseudomonadota</taxon>
        <taxon>Betaproteobacteria</taxon>
        <taxon>Burkholderiales</taxon>
        <taxon>Comamonadaceae</taxon>
        <taxon>Variovorax</taxon>
    </lineage>
</organism>
<evidence type="ECO:0000256" key="2">
    <source>
        <dbReference type="SAM" id="MobiDB-lite"/>
    </source>
</evidence>
<name>A0A3P3EFB8_9BURK</name>
<proteinExistence type="predicted"/>
<sequence length="434" mass="46500">MRVSKPGSVLFSHRQRRIAGATGGRVHGAGCRRRRQSGAFVPKLAAYALLAFVLWLMVATLVQPLLSSQATRAVLQAPVALITSPINGVVSQMVVHARDKVEPGTIVATVRNPTVSQEILTTLRSQHLALQSQLAQLGNQYKSDNQEMRSVGQEAGVHREASLAQAWEAWQIARRQRDVAHSVVEEQENKVRTNQALLEQGAISEQVMNSSMAQLNTARANAAVAEQSFAGQAQTVASAGQGAFVGTGGSNLFQTLASRREALRNSVGRAQQDAAAIFKQLKQVRDLEEEERRRVEKLSFYEIKASQAGQVHSVLAPEGAYVTAGASLVRVTDCSRLGVVAVFPARVAKRLGIGSVLDVKLTESARPVPARVEQLLPVASDALQSTYSVPFPYAEQGSIYAVARIEGKEPQEAAPDGGSNMCAPGKVVSASLRS</sequence>
<evidence type="ECO:0000313" key="5">
    <source>
        <dbReference type="Proteomes" id="UP000271590"/>
    </source>
</evidence>
<comment type="caution">
    <text evidence="4">The sequence shown here is derived from an EMBL/GenBank/DDBJ whole genome shotgun (WGS) entry which is preliminary data.</text>
</comment>
<dbReference type="GO" id="GO:0030313">
    <property type="term" value="C:cell envelope"/>
    <property type="evidence" value="ECO:0007669"/>
    <property type="project" value="UniProtKB-SubCell"/>
</dbReference>
<dbReference type="PANTHER" id="PTHR30386">
    <property type="entry name" value="MEMBRANE FUSION SUBUNIT OF EMRAB-TOLC MULTIDRUG EFFLUX PUMP"/>
    <property type="match status" value="1"/>
</dbReference>
<dbReference type="EMBL" id="RQXU01000017">
    <property type="protein sequence ID" value="RRH85043.1"/>
    <property type="molecule type" value="Genomic_DNA"/>
</dbReference>
<gene>
    <name evidence="4" type="ORF">EH244_23365</name>
</gene>
<dbReference type="InterPro" id="IPR050739">
    <property type="entry name" value="MFP"/>
</dbReference>
<reference evidence="4 5" key="1">
    <citation type="submission" date="2018-11" db="EMBL/GenBank/DDBJ databases">
        <title>The genome of Variovorax sp T529.</title>
        <authorList>
            <person name="Gao J."/>
        </authorList>
    </citation>
    <scope>NUCLEOTIDE SEQUENCE [LARGE SCALE GENOMIC DNA]</scope>
    <source>
        <strain evidence="4 5">T529</strain>
    </source>
</reference>
<feature type="region of interest" description="Disordered" evidence="2">
    <location>
        <begin position="410"/>
        <end position="434"/>
    </location>
</feature>
<keyword evidence="3" id="KW-0812">Transmembrane</keyword>
<evidence type="ECO:0000256" key="1">
    <source>
        <dbReference type="ARBA" id="ARBA00004196"/>
    </source>
</evidence>
<dbReference type="PANTHER" id="PTHR30386:SF19">
    <property type="entry name" value="MULTIDRUG EXPORT PROTEIN EMRA-RELATED"/>
    <property type="match status" value="1"/>
</dbReference>